<dbReference type="HOGENOM" id="CLU_3065397_0_0_4"/>
<proteinExistence type="predicted"/>
<comment type="caution">
    <text evidence="2">The sequence shown here is derived from an EMBL/GenBank/DDBJ whole genome shotgun (WGS) entry which is preliminary data.</text>
</comment>
<evidence type="ECO:0000313" key="3">
    <source>
        <dbReference type="Proteomes" id="UP000004956"/>
    </source>
</evidence>
<organism evidence="2 3">
    <name type="scientific">Sutterella parvirubra YIT 11816</name>
    <dbReference type="NCBI Taxonomy" id="762967"/>
    <lineage>
        <taxon>Bacteria</taxon>
        <taxon>Pseudomonadati</taxon>
        <taxon>Pseudomonadota</taxon>
        <taxon>Betaproteobacteria</taxon>
        <taxon>Burkholderiales</taxon>
        <taxon>Sutterellaceae</taxon>
        <taxon>Sutterella</taxon>
    </lineage>
</organism>
<dbReference type="InterPro" id="IPR036812">
    <property type="entry name" value="NAD(P)_OxRdtase_dom_sf"/>
</dbReference>
<dbReference type="Proteomes" id="UP000004956">
    <property type="component" value="Unassembled WGS sequence"/>
</dbReference>
<evidence type="ECO:0000256" key="1">
    <source>
        <dbReference type="SAM" id="MobiDB-lite"/>
    </source>
</evidence>
<name>H3KC03_9BURK</name>
<feature type="region of interest" description="Disordered" evidence="1">
    <location>
        <begin position="36"/>
        <end position="55"/>
    </location>
</feature>
<dbReference type="STRING" id="762967.HMPREF9440_00253"/>
<dbReference type="SUPFAM" id="SSF51430">
    <property type="entry name" value="NAD(P)-linked oxidoreductase"/>
    <property type="match status" value="1"/>
</dbReference>
<reference evidence="2 3" key="1">
    <citation type="submission" date="2011-11" db="EMBL/GenBank/DDBJ databases">
        <authorList>
            <person name="Weinstock G."/>
            <person name="Sodergren E."/>
            <person name="Clifton S."/>
            <person name="Fulton L."/>
            <person name="Fulton B."/>
            <person name="Courtney L."/>
            <person name="Fronick C."/>
            <person name="Harrison M."/>
            <person name="Strong C."/>
            <person name="Farmer C."/>
            <person name="Delahaunty K."/>
            <person name="Markovic C."/>
            <person name="Hall O."/>
            <person name="Minx P."/>
            <person name="Tomlinson C."/>
            <person name="Mitreva M."/>
            <person name="Hou S."/>
            <person name="Chen J."/>
            <person name="Wollam A."/>
            <person name="Pepin K.H."/>
            <person name="Johnson M."/>
            <person name="Bhonagiri V."/>
            <person name="Zhang X."/>
            <person name="Suruliraj S."/>
            <person name="Warren W."/>
            <person name="Chinwalla A."/>
            <person name="Mardis E.R."/>
            <person name="Wilson R.K."/>
        </authorList>
    </citation>
    <scope>NUCLEOTIDE SEQUENCE [LARGE SCALE GENOMIC DNA]</scope>
    <source>
        <strain evidence="2 3">YIT 11816</strain>
    </source>
</reference>
<dbReference type="Gene3D" id="3.20.20.100">
    <property type="entry name" value="NADP-dependent oxidoreductase domain"/>
    <property type="match status" value="1"/>
</dbReference>
<dbReference type="PATRIC" id="fig|762967.3.peg.210"/>
<feature type="compositionally biased region" description="Basic and acidic residues" evidence="1">
    <location>
        <begin position="43"/>
        <end position="55"/>
    </location>
</feature>
<sequence>MPIPGTTKLERLKENVAAAEVELTAEDLALLRRELDATPVQGDRYRPEHAKRVVE</sequence>
<accession>H3KC03</accession>
<dbReference type="RefSeq" id="WP_008540666.1">
    <property type="nucleotide sequence ID" value="NZ_JH604866.1"/>
</dbReference>
<evidence type="ECO:0000313" key="2">
    <source>
        <dbReference type="EMBL" id="EHY32327.1"/>
    </source>
</evidence>
<dbReference type="EMBL" id="AFBQ01000034">
    <property type="protein sequence ID" value="EHY32327.1"/>
    <property type="molecule type" value="Genomic_DNA"/>
</dbReference>
<dbReference type="AlphaFoldDB" id="H3KC03"/>
<protein>
    <recommendedName>
        <fullName evidence="4">NADP-dependent oxidoreductase domain-containing protein</fullName>
    </recommendedName>
</protein>
<gene>
    <name evidence="2" type="ORF">HMPREF9440_00253</name>
</gene>
<keyword evidence="3" id="KW-1185">Reference proteome</keyword>
<evidence type="ECO:0008006" key="4">
    <source>
        <dbReference type="Google" id="ProtNLM"/>
    </source>
</evidence>